<dbReference type="Pfam" id="PF20684">
    <property type="entry name" value="Fung_rhodopsin"/>
    <property type="match status" value="1"/>
</dbReference>
<feature type="transmembrane region" description="Helical" evidence="7">
    <location>
        <begin position="178"/>
        <end position="198"/>
    </location>
</feature>
<evidence type="ECO:0000256" key="6">
    <source>
        <dbReference type="SAM" id="MobiDB-lite"/>
    </source>
</evidence>
<evidence type="ECO:0000256" key="7">
    <source>
        <dbReference type="SAM" id="Phobius"/>
    </source>
</evidence>
<dbReference type="PANTHER" id="PTHR33048:SF134">
    <property type="entry name" value="INTEGRAL MEMBRANE PROTEIN"/>
    <property type="match status" value="1"/>
</dbReference>
<comment type="subcellular location">
    <subcellularLocation>
        <location evidence="1">Membrane</location>
        <topology evidence="1">Multi-pass membrane protein</topology>
    </subcellularLocation>
</comment>
<feature type="transmembrane region" description="Helical" evidence="7">
    <location>
        <begin position="20"/>
        <end position="39"/>
    </location>
</feature>
<evidence type="ECO:0000256" key="5">
    <source>
        <dbReference type="ARBA" id="ARBA00038359"/>
    </source>
</evidence>
<feature type="transmembrane region" description="Helical" evidence="7">
    <location>
        <begin position="96"/>
        <end position="121"/>
    </location>
</feature>
<sequence>MASTPKNTPLDADISKNALAAGICGIILSGLMCAGRVASRRIKKQSLDASDWTVVFGMICGWGICAMIIYATTQGMGRHIQSVAMTDPTLAGPQRILQGLIAVECLYVVSLGSIKISFLLLYRKIFPGKGFRILTNVLGAIIIAWAIAIFWISIFSCAPVSAFWTFSERPTAKCINTLQFYIGIWVPNIATDIIILGLPQSKIWKLQVGIKAKVGLALMFLTGSLVMVASIIRFTTLFEIDLNDSTWSISTLGVWTCVELMIAVASASMPVMRPLLQRFIPSSVQRALHTTKSGSNSTNNARSKITLSSSNGGGFGYGKKGLGSRRGQQGEEFERLPDDENKVQTFAMGHIDRDSDMERAVARDSKGRETIMVTKTWSMRSREEEVN</sequence>
<evidence type="ECO:0000256" key="2">
    <source>
        <dbReference type="ARBA" id="ARBA00022692"/>
    </source>
</evidence>
<accession>A0A9P7YQB3</accession>
<evidence type="ECO:0000256" key="1">
    <source>
        <dbReference type="ARBA" id="ARBA00004141"/>
    </source>
</evidence>
<evidence type="ECO:0000259" key="8">
    <source>
        <dbReference type="Pfam" id="PF20684"/>
    </source>
</evidence>
<keyword evidence="4 7" id="KW-0472">Membrane</keyword>
<reference evidence="9" key="1">
    <citation type="journal article" date="2021" name="IMA Fungus">
        <title>Genomic characterization of three marine fungi, including Emericellopsis atlantica sp. nov. with signatures of a generalist lifestyle and marine biomass degradation.</title>
        <authorList>
            <person name="Hagestad O.C."/>
            <person name="Hou L."/>
            <person name="Andersen J.H."/>
            <person name="Hansen E.H."/>
            <person name="Altermark B."/>
            <person name="Li C."/>
            <person name="Kuhnert E."/>
            <person name="Cox R.J."/>
            <person name="Crous P.W."/>
            <person name="Spatafora J.W."/>
            <person name="Lail K."/>
            <person name="Amirebrahimi M."/>
            <person name="Lipzen A."/>
            <person name="Pangilinan J."/>
            <person name="Andreopoulos W."/>
            <person name="Hayes R.D."/>
            <person name="Ng V."/>
            <person name="Grigoriev I.V."/>
            <person name="Jackson S.A."/>
            <person name="Sutton T.D.S."/>
            <person name="Dobson A.D.W."/>
            <person name="Rama T."/>
        </authorList>
    </citation>
    <scope>NUCLEOTIDE SEQUENCE</scope>
    <source>
        <strain evidence="9">TRa018bII</strain>
    </source>
</reference>
<gene>
    <name evidence="9" type="ORF">BJ875DRAFT_175278</name>
</gene>
<feature type="transmembrane region" description="Helical" evidence="7">
    <location>
        <begin position="210"/>
        <end position="232"/>
    </location>
</feature>
<keyword evidence="10" id="KW-1185">Reference proteome</keyword>
<organism evidence="9 10">
    <name type="scientific">Amylocarpus encephaloides</name>
    <dbReference type="NCBI Taxonomy" id="45428"/>
    <lineage>
        <taxon>Eukaryota</taxon>
        <taxon>Fungi</taxon>
        <taxon>Dikarya</taxon>
        <taxon>Ascomycota</taxon>
        <taxon>Pezizomycotina</taxon>
        <taxon>Leotiomycetes</taxon>
        <taxon>Helotiales</taxon>
        <taxon>Helotiales incertae sedis</taxon>
        <taxon>Amylocarpus</taxon>
    </lineage>
</organism>
<name>A0A9P7YQB3_9HELO</name>
<comment type="similarity">
    <text evidence="5">Belongs to the SAT4 family.</text>
</comment>
<dbReference type="OrthoDB" id="10017208at2759"/>
<dbReference type="Proteomes" id="UP000824998">
    <property type="component" value="Unassembled WGS sequence"/>
</dbReference>
<evidence type="ECO:0000313" key="9">
    <source>
        <dbReference type="EMBL" id="KAG9237168.1"/>
    </source>
</evidence>
<keyword evidence="2 7" id="KW-0812">Transmembrane</keyword>
<proteinExistence type="inferred from homology"/>
<feature type="transmembrane region" description="Helical" evidence="7">
    <location>
        <begin position="51"/>
        <end position="71"/>
    </location>
</feature>
<protein>
    <recommendedName>
        <fullName evidence="8">Rhodopsin domain-containing protein</fullName>
    </recommendedName>
</protein>
<evidence type="ECO:0000256" key="3">
    <source>
        <dbReference type="ARBA" id="ARBA00022989"/>
    </source>
</evidence>
<dbReference type="EMBL" id="MU251392">
    <property type="protein sequence ID" value="KAG9237168.1"/>
    <property type="molecule type" value="Genomic_DNA"/>
</dbReference>
<feature type="transmembrane region" description="Helical" evidence="7">
    <location>
        <begin position="133"/>
        <end position="166"/>
    </location>
</feature>
<evidence type="ECO:0000256" key="4">
    <source>
        <dbReference type="ARBA" id="ARBA00023136"/>
    </source>
</evidence>
<feature type="region of interest" description="Disordered" evidence="6">
    <location>
        <begin position="314"/>
        <end position="339"/>
    </location>
</feature>
<dbReference type="InterPro" id="IPR052337">
    <property type="entry name" value="SAT4-like"/>
</dbReference>
<comment type="caution">
    <text evidence="9">The sequence shown here is derived from an EMBL/GenBank/DDBJ whole genome shotgun (WGS) entry which is preliminary data.</text>
</comment>
<evidence type="ECO:0000313" key="10">
    <source>
        <dbReference type="Proteomes" id="UP000824998"/>
    </source>
</evidence>
<feature type="transmembrane region" description="Helical" evidence="7">
    <location>
        <begin position="252"/>
        <end position="272"/>
    </location>
</feature>
<dbReference type="PANTHER" id="PTHR33048">
    <property type="entry name" value="PTH11-LIKE INTEGRAL MEMBRANE PROTEIN (AFU_ORTHOLOGUE AFUA_5G11245)"/>
    <property type="match status" value="1"/>
</dbReference>
<dbReference type="InterPro" id="IPR049326">
    <property type="entry name" value="Rhodopsin_dom_fungi"/>
</dbReference>
<keyword evidence="3 7" id="KW-1133">Transmembrane helix</keyword>
<feature type="compositionally biased region" description="Basic and acidic residues" evidence="6">
    <location>
        <begin position="328"/>
        <end position="339"/>
    </location>
</feature>
<dbReference type="AlphaFoldDB" id="A0A9P7YQB3"/>
<dbReference type="GO" id="GO:0016020">
    <property type="term" value="C:membrane"/>
    <property type="evidence" value="ECO:0007669"/>
    <property type="project" value="UniProtKB-SubCell"/>
</dbReference>
<feature type="domain" description="Rhodopsin" evidence="8">
    <location>
        <begin position="36"/>
        <end position="278"/>
    </location>
</feature>